<dbReference type="Proteomes" id="UP000557739">
    <property type="component" value="Unassembled WGS sequence"/>
</dbReference>
<organism evidence="1 2">
    <name type="scientific">Sphingomonas yantingensis</name>
    <dbReference type="NCBI Taxonomy" id="1241761"/>
    <lineage>
        <taxon>Bacteria</taxon>
        <taxon>Pseudomonadati</taxon>
        <taxon>Pseudomonadota</taxon>
        <taxon>Alphaproteobacteria</taxon>
        <taxon>Sphingomonadales</taxon>
        <taxon>Sphingomonadaceae</taxon>
        <taxon>Sphingomonas</taxon>
    </lineage>
</organism>
<comment type="caution">
    <text evidence="1">The sequence shown here is derived from an EMBL/GenBank/DDBJ whole genome shotgun (WGS) entry which is preliminary data.</text>
</comment>
<evidence type="ECO:0000313" key="1">
    <source>
        <dbReference type="EMBL" id="MBB5699734.1"/>
    </source>
</evidence>
<protein>
    <recommendedName>
        <fullName evidence="3">GCN5-related N-acetyltransferase</fullName>
    </recommendedName>
</protein>
<evidence type="ECO:0008006" key="3">
    <source>
        <dbReference type="Google" id="ProtNLM"/>
    </source>
</evidence>
<proteinExistence type="predicted"/>
<dbReference type="AlphaFoldDB" id="A0A7W9EJ14"/>
<dbReference type="EMBL" id="JACIJJ010000005">
    <property type="protein sequence ID" value="MBB5699734.1"/>
    <property type="molecule type" value="Genomic_DNA"/>
</dbReference>
<gene>
    <name evidence="1" type="ORF">FHR19_003108</name>
</gene>
<name>A0A7W9EJ14_9SPHN</name>
<reference evidence="1 2" key="1">
    <citation type="submission" date="2020-08" db="EMBL/GenBank/DDBJ databases">
        <title>Genomic Encyclopedia of Type Strains, Phase IV (KMG-IV): sequencing the most valuable type-strain genomes for metagenomic binning, comparative biology and taxonomic classification.</title>
        <authorList>
            <person name="Goeker M."/>
        </authorList>
    </citation>
    <scope>NUCLEOTIDE SEQUENCE [LARGE SCALE GENOMIC DNA]</scope>
    <source>
        <strain evidence="1 2">DSM 27244</strain>
    </source>
</reference>
<sequence length="110" mass="12264">MSETEHFRGKVDDRTPLEARWLDLTRRVLPALAAERGWPVRADHCFQRILLDNAFGGVWYDFVSRRPAYAHADAAALARAVALGEGAVAGTIDLADLNRRSLVWRGVHPS</sequence>
<keyword evidence="2" id="KW-1185">Reference proteome</keyword>
<accession>A0A7W9EJ14</accession>
<dbReference type="RefSeq" id="WP_184030256.1">
    <property type="nucleotide sequence ID" value="NZ_JACIJJ010000005.1"/>
</dbReference>
<evidence type="ECO:0000313" key="2">
    <source>
        <dbReference type="Proteomes" id="UP000557739"/>
    </source>
</evidence>